<proteinExistence type="predicted"/>
<keyword evidence="2" id="KW-1185">Reference proteome</keyword>
<dbReference type="GeneID" id="22111302"/>
<accession>A0A097EXH0</accession>
<reference evidence="1 2" key="1">
    <citation type="submission" date="2014-09" db="EMBL/GenBank/DDBJ databases">
        <authorList>
            <person name="Lapin J.S."/>
            <person name="Pope W.H."/>
            <person name="Hua J."/>
            <person name="Ford M.E."/>
            <person name="Conway J.F."/>
            <person name="Hatfull G.F."/>
            <person name="Hendrix R.W."/>
        </authorList>
    </citation>
    <scope>NUCLEOTIDE SEQUENCE [LARGE SCALE GENOMIC DNA]</scope>
</reference>
<name>A0A097EXH0_9CAUD</name>
<sequence length="61" mass="7455">MHKEFYLSHLDLNSQMLIPLIPIDIKDKKNTEQFIYHTQCAITPNYIPYELYYILALIYRY</sequence>
<dbReference type="RefSeq" id="YP_009101849.1">
    <property type="nucleotide sequence ID" value="NC_025447.1"/>
</dbReference>
<dbReference type="EMBL" id="KM507819">
    <property type="protein sequence ID" value="AIT14152.1"/>
    <property type="molecule type" value="Genomic_DNA"/>
</dbReference>
<organism evidence="1 2">
    <name type="scientific">Escherichia phage 121Q</name>
    <dbReference type="NCBI Taxonomy" id="1555202"/>
    <lineage>
        <taxon>Viruses</taxon>
        <taxon>Duplodnaviria</taxon>
        <taxon>Heunggongvirae</taxon>
        <taxon>Uroviricota</taxon>
        <taxon>Caudoviricetes</taxon>
        <taxon>Asteriusvirus</taxon>
        <taxon>Asteriusvirus av121Q</taxon>
    </lineage>
</organism>
<gene>
    <name evidence="1" type="primary">262</name>
    <name evidence="1" type="ORF">PBI_121Q_262</name>
</gene>
<evidence type="ECO:0000313" key="1">
    <source>
        <dbReference type="EMBL" id="AIT14152.1"/>
    </source>
</evidence>
<dbReference type="Proteomes" id="UP000029889">
    <property type="component" value="Segment"/>
</dbReference>
<dbReference type="KEGG" id="vg:22111302"/>
<protein>
    <submittedName>
        <fullName evidence="1">Uncharacterized protein</fullName>
    </submittedName>
</protein>
<evidence type="ECO:0000313" key="2">
    <source>
        <dbReference type="Proteomes" id="UP000029889"/>
    </source>
</evidence>